<dbReference type="GO" id="GO:0009584">
    <property type="term" value="P:detection of visible light"/>
    <property type="evidence" value="ECO:0007669"/>
    <property type="project" value="InterPro"/>
</dbReference>
<dbReference type="GO" id="GO:0006355">
    <property type="term" value="P:regulation of DNA-templated transcription"/>
    <property type="evidence" value="ECO:0007669"/>
    <property type="project" value="InterPro"/>
</dbReference>
<dbReference type="InterPro" id="IPR035965">
    <property type="entry name" value="PAS-like_dom_sf"/>
</dbReference>
<feature type="domain" description="Phytochrome chromophore attachment site" evidence="6">
    <location>
        <begin position="156"/>
        <end position="315"/>
    </location>
</feature>
<dbReference type="PROSITE" id="PS50046">
    <property type="entry name" value="PHYTOCHROME_2"/>
    <property type="match status" value="1"/>
</dbReference>
<protein>
    <submittedName>
        <fullName evidence="7">Bacteriophytochrome (Light-regulated signal transduction histidine kinase)</fullName>
    </submittedName>
</protein>
<keyword evidence="7" id="KW-0418">Kinase</keyword>
<dbReference type="Proteomes" id="UP000198832">
    <property type="component" value="Unassembled WGS sequence"/>
</dbReference>
<dbReference type="SUPFAM" id="SSF55781">
    <property type="entry name" value="GAF domain-like"/>
    <property type="match status" value="2"/>
</dbReference>
<dbReference type="InterPro" id="IPR001294">
    <property type="entry name" value="Phytochrome"/>
</dbReference>
<evidence type="ECO:0000313" key="8">
    <source>
        <dbReference type="Proteomes" id="UP000198832"/>
    </source>
</evidence>
<evidence type="ECO:0000256" key="1">
    <source>
        <dbReference type="ARBA" id="ARBA00022543"/>
    </source>
</evidence>
<dbReference type="SMART" id="SM00331">
    <property type="entry name" value="PP2C_SIG"/>
    <property type="match status" value="1"/>
</dbReference>
<dbReference type="PANTHER" id="PTHR43156:SF2">
    <property type="entry name" value="STAGE II SPORULATION PROTEIN E"/>
    <property type="match status" value="1"/>
</dbReference>
<dbReference type="Gene3D" id="3.60.40.10">
    <property type="entry name" value="PPM-type phosphatase domain"/>
    <property type="match status" value="1"/>
</dbReference>
<dbReference type="Pfam" id="PF08446">
    <property type="entry name" value="PAS_2"/>
    <property type="match status" value="1"/>
</dbReference>
<keyword evidence="3" id="KW-0378">Hydrolase</keyword>
<proteinExistence type="predicted"/>
<keyword evidence="1" id="KW-0600">Photoreceptor protein</keyword>
<gene>
    <name evidence="7" type="ORF">SAMN04487968_10583</name>
</gene>
<dbReference type="Gene3D" id="3.30.450.20">
    <property type="entry name" value="PAS domain"/>
    <property type="match status" value="1"/>
</dbReference>
<dbReference type="Pfam" id="PF00360">
    <property type="entry name" value="PHY"/>
    <property type="match status" value="1"/>
</dbReference>
<dbReference type="SUPFAM" id="SSF81606">
    <property type="entry name" value="PP2C-like"/>
    <property type="match status" value="1"/>
</dbReference>
<dbReference type="InterPro" id="IPR036457">
    <property type="entry name" value="PPM-type-like_dom_sf"/>
</dbReference>
<accession>A0A1I1I7J6</accession>
<dbReference type="PRINTS" id="PR01033">
    <property type="entry name" value="PHYTOCHROME"/>
</dbReference>
<dbReference type="InterPro" id="IPR001932">
    <property type="entry name" value="PPM-type_phosphatase-like_dom"/>
</dbReference>
<dbReference type="InterPro" id="IPR052016">
    <property type="entry name" value="Bact_Sigma-Reg"/>
</dbReference>
<reference evidence="7 8" key="1">
    <citation type="submission" date="2016-10" db="EMBL/GenBank/DDBJ databases">
        <authorList>
            <person name="de Groot N.N."/>
        </authorList>
    </citation>
    <scope>NUCLEOTIDE SEQUENCE [LARGE SCALE GENOMIC DNA]</scope>
    <source>
        <strain evidence="7 8">CGMCC 1.7056</strain>
    </source>
</reference>
<evidence type="ECO:0000256" key="4">
    <source>
        <dbReference type="ARBA" id="ARBA00022991"/>
    </source>
</evidence>
<dbReference type="Pfam" id="PF01590">
    <property type="entry name" value="GAF"/>
    <property type="match status" value="1"/>
</dbReference>
<keyword evidence="2" id="KW-0716">Sensory transduction</keyword>
<dbReference type="AlphaFoldDB" id="A0A1I1I7J6"/>
<keyword evidence="4" id="KW-0157">Chromophore</keyword>
<dbReference type="InterPro" id="IPR013515">
    <property type="entry name" value="Phytochrome_cen-reg"/>
</dbReference>
<dbReference type="GO" id="GO:0016301">
    <property type="term" value="F:kinase activity"/>
    <property type="evidence" value="ECO:0007669"/>
    <property type="project" value="UniProtKB-KW"/>
</dbReference>
<keyword evidence="7" id="KW-0808">Transferase</keyword>
<dbReference type="SMART" id="SM00065">
    <property type="entry name" value="GAF"/>
    <property type="match status" value="1"/>
</dbReference>
<keyword evidence="8" id="KW-1185">Reference proteome</keyword>
<dbReference type="InterPro" id="IPR013654">
    <property type="entry name" value="PAS_2"/>
</dbReference>
<name>A0A1I1I7J6_9ACTN</name>
<evidence type="ECO:0000256" key="5">
    <source>
        <dbReference type="ARBA" id="ARBA00023170"/>
    </source>
</evidence>
<evidence type="ECO:0000256" key="2">
    <source>
        <dbReference type="ARBA" id="ARBA00022606"/>
    </source>
</evidence>
<organism evidence="7 8">
    <name type="scientific">Nocardioides terrae</name>
    <dbReference type="NCBI Taxonomy" id="574651"/>
    <lineage>
        <taxon>Bacteria</taxon>
        <taxon>Bacillati</taxon>
        <taxon>Actinomycetota</taxon>
        <taxon>Actinomycetes</taxon>
        <taxon>Propionibacteriales</taxon>
        <taxon>Nocardioidaceae</taxon>
        <taxon>Nocardioides</taxon>
    </lineage>
</organism>
<evidence type="ECO:0000259" key="6">
    <source>
        <dbReference type="PROSITE" id="PS50046"/>
    </source>
</evidence>
<dbReference type="InterPro" id="IPR043150">
    <property type="entry name" value="Phytochrome_PHY_sf"/>
</dbReference>
<dbReference type="RefSeq" id="WP_175507612.1">
    <property type="nucleotide sequence ID" value="NZ_FOLB01000005.1"/>
</dbReference>
<dbReference type="Gene3D" id="3.30.450.40">
    <property type="match status" value="1"/>
</dbReference>
<dbReference type="EMBL" id="FOLB01000005">
    <property type="protein sequence ID" value="SFC29743.1"/>
    <property type="molecule type" value="Genomic_DNA"/>
</dbReference>
<dbReference type="GO" id="GO:0016791">
    <property type="term" value="F:phosphatase activity"/>
    <property type="evidence" value="ECO:0007669"/>
    <property type="project" value="TreeGrafter"/>
</dbReference>
<dbReference type="Gene3D" id="3.30.450.270">
    <property type="match status" value="1"/>
</dbReference>
<dbReference type="InterPro" id="IPR029016">
    <property type="entry name" value="GAF-like_dom_sf"/>
</dbReference>
<evidence type="ECO:0000313" key="7">
    <source>
        <dbReference type="EMBL" id="SFC29743.1"/>
    </source>
</evidence>
<evidence type="ECO:0000256" key="3">
    <source>
        <dbReference type="ARBA" id="ARBA00022801"/>
    </source>
</evidence>
<dbReference type="Pfam" id="PF07228">
    <property type="entry name" value="SpoIIE"/>
    <property type="match status" value="1"/>
</dbReference>
<sequence length="752" mass="80514">MSQPGATGHTPAYAPVDLDTCEAEPIHIPGAIQPHGVLVALDDDLRVVMASTNVGEQLGIPVEESIGRPFAELVGTGVSEAVAERAALELTGEPLVLPLSDIPPSAGFADITADVRLHRSGSRLVVELEPLGRISTFPLTYQSTRAAMARLATAGSVAELADQLAKEIRTVLGFDRVMVYRFDEDWNGEVIAEDRRSDLNSFAGLHYPASDIPAQARRLYTINWTRLIADVHYEPVALHPVLDPETDAPLDLSFSTLRSVSPIHVEYLGNMGVGASMSLSLVRDDELWGLVACHHYSGPHRPSHDARAAAEFLGQVASQLFSERVTSDAREARLATQMMVGSVSRRLTATTDHPLQAVLADPALLELVGATGAASFSEGVVRTCGDVPDDATLRRISTALSGAEAGVTRTDRLGDLLPDLAGVAHVAAGALRIALATDRWLLWLRPELPQVVDWGGDPTNKLLAATENGSVRLSPRKSFEKWRQLVRGRSDAWQPWEVEAAEDLGKSITGLLLARSQEQVAVAESLRRSVVLDQVPRFAGLDLAASYRPASTYQLGGDWWDSFELDNGRVAIVVGDAAGHGVSAVSAMTQMRTAVRAYLLEGHPPAACLDRLDHISSTLFAHVATAVVAIADPATRTLEIANAGHPQPLIVTPGGAPSSREADVPVRPLLGVDFGRATTLSVPLPPGAAMLLYTDGLIERRGTDLADQARRFSAHAGHTYGPDLDAWLRGLMEFSDTQTGDDDTTLLALRFS</sequence>
<dbReference type="InterPro" id="IPR016132">
    <property type="entry name" value="Phyto_chromo_attachment"/>
</dbReference>
<keyword evidence="5" id="KW-0675">Receptor</keyword>
<dbReference type="STRING" id="574651.SAMN04487968_10583"/>
<dbReference type="PANTHER" id="PTHR43156">
    <property type="entry name" value="STAGE II SPORULATION PROTEIN E-RELATED"/>
    <property type="match status" value="1"/>
</dbReference>
<dbReference type="GO" id="GO:0009881">
    <property type="term" value="F:photoreceptor activity"/>
    <property type="evidence" value="ECO:0007669"/>
    <property type="project" value="UniProtKB-KW"/>
</dbReference>
<dbReference type="SUPFAM" id="SSF55785">
    <property type="entry name" value="PYP-like sensor domain (PAS domain)"/>
    <property type="match status" value="1"/>
</dbReference>
<dbReference type="InterPro" id="IPR003018">
    <property type="entry name" value="GAF"/>
</dbReference>